<comment type="caution">
    <text evidence="1">The sequence shown here is derived from an EMBL/GenBank/DDBJ whole genome shotgun (WGS) entry which is preliminary data.</text>
</comment>
<reference evidence="1" key="1">
    <citation type="submission" date="2020-08" db="EMBL/GenBank/DDBJ databases">
        <title>Multicomponent nature underlies the extraordinary mechanical properties of spider dragline silk.</title>
        <authorList>
            <person name="Kono N."/>
            <person name="Nakamura H."/>
            <person name="Mori M."/>
            <person name="Yoshida Y."/>
            <person name="Ohtoshi R."/>
            <person name="Malay A.D."/>
            <person name="Moran D.A.P."/>
            <person name="Tomita M."/>
            <person name="Numata K."/>
            <person name="Arakawa K."/>
        </authorList>
    </citation>
    <scope>NUCLEOTIDE SEQUENCE</scope>
</reference>
<proteinExistence type="predicted"/>
<dbReference type="PANTHER" id="PTHR31511:SF12">
    <property type="entry name" value="RHO TERMINATION FACTOR N-TERMINAL DOMAIN-CONTAINING PROTEIN"/>
    <property type="match status" value="1"/>
</dbReference>
<dbReference type="EMBL" id="BMAW01048631">
    <property type="protein sequence ID" value="GFS67039.1"/>
    <property type="molecule type" value="Genomic_DNA"/>
</dbReference>
<accession>A0A8X6JFT6</accession>
<evidence type="ECO:0000313" key="1">
    <source>
        <dbReference type="EMBL" id="GFS67039.1"/>
    </source>
</evidence>
<gene>
    <name evidence="1" type="primary">AVEN_245536_1</name>
    <name evidence="1" type="ORF">NPIL_229961</name>
</gene>
<keyword evidence="2" id="KW-1185">Reference proteome</keyword>
<protein>
    <submittedName>
        <fullName evidence="1">C2H2-type domain-containing protein</fullName>
    </submittedName>
</protein>
<dbReference type="PANTHER" id="PTHR31511">
    <property type="entry name" value="PROTEIN CBG23764"/>
    <property type="match status" value="1"/>
</dbReference>
<evidence type="ECO:0000313" key="2">
    <source>
        <dbReference type="Proteomes" id="UP000887013"/>
    </source>
</evidence>
<organism evidence="1 2">
    <name type="scientific">Nephila pilipes</name>
    <name type="common">Giant wood spider</name>
    <name type="synonym">Nephila maculata</name>
    <dbReference type="NCBI Taxonomy" id="299642"/>
    <lineage>
        <taxon>Eukaryota</taxon>
        <taxon>Metazoa</taxon>
        <taxon>Ecdysozoa</taxon>
        <taxon>Arthropoda</taxon>
        <taxon>Chelicerata</taxon>
        <taxon>Arachnida</taxon>
        <taxon>Araneae</taxon>
        <taxon>Araneomorphae</taxon>
        <taxon>Entelegynae</taxon>
        <taxon>Araneoidea</taxon>
        <taxon>Nephilidae</taxon>
        <taxon>Nephila</taxon>
    </lineage>
</organism>
<dbReference type="AlphaFoldDB" id="A0A8X6JFT6"/>
<sequence>MDNFQTFSERHLHRKETFFSSLINVPINDDGYAHCKNVWETFNLKTLGEYHDLYVTSDVILLADFFQNFLQLVLNSYKLDPSHCYTALGLAWQTCLHMSRVKLELFTDMDMHLFIERGIRSGISMIAHIFNSANYKYLDSYDEVKPSKYIPYLHANNLNGLARPQFLPTHGLSGLKSLLILWKFRMNLT</sequence>
<dbReference type="OrthoDB" id="6433568at2759"/>
<dbReference type="Proteomes" id="UP000887013">
    <property type="component" value="Unassembled WGS sequence"/>
</dbReference>
<name>A0A8X6JFT6_NEPPI</name>